<dbReference type="EMBL" id="CP059165">
    <property type="protein sequence ID" value="QLL05530.1"/>
    <property type="molecule type" value="Genomic_DNA"/>
</dbReference>
<keyword evidence="5 8" id="KW-1133">Transmembrane helix</keyword>
<feature type="transmembrane region" description="Helical" evidence="8">
    <location>
        <begin position="308"/>
        <end position="324"/>
    </location>
</feature>
<proteinExistence type="inferred from homology"/>
<dbReference type="GO" id="GO:0005886">
    <property type="term" value="C:plasma membrane"/>
    <property type="evidence" value="ECO:0007669"/>
    <property type="project" value="UniProtKB-SubCell"/>
</dbReference>
<evidence type="ECO:0000256" key="2">
    <source>
        <dbReference type="ARBA" id="ARBA00022475"/>
    </source>
</evidence>
<evidence type="ECO:0000256" key="5">
    <source>
        <dbReference type="ARBA" id="ARBA00022989"/>
    </source>
</evidence>
<reference evidence="10" key="2">
    <citation type="submission" date="2023-07" db="EMBL/GenBank/DDBJ databases">
        <title>Description of Mycobacterium gordonae subsp. intergordonae subsp.nov. and Mycobacterium gordonae subsp. gordonae subsp. nov.</title>
        <authorList>
            <person name="Huang H."/>
        </authorList>
    </citation>
    <scope>NUCLEOTIDE SEQUENCE [LARGE SCALE GENOMIC DNA]</scope>
    <source>
        <strain evidence="10">24</strain>
    </source>
</reference>
<feature type="transmembrane region" description="Helical" evidence="8">
    <location>
        <begin position="390"/>
        <end position="411"/>
    </location>
</feature>
<comment type="subcellular location">
    <subcellularLocation>
        <location evidence="1">Cell membrane</location>
        <topology evidence="1">Multi-pass membrane protein</topology>
    </subcellularLocation>
</comment>
<protein>
    <submittedName>
        <fullName evidence="9">DUF2029 domain-containing protein</fullName>
    </submittedName>
</protein>
<accession>A0A7D6DWI2</accession>
<evidence type="ECO:0000313" key="9">
    <source>
        <dbReference type="EMBL" id="QLL05530.1"/>
    </source>
</evidence>
<evidence type="ECO:0000256" key="7">
    <source>
        <dbReference type="ARBA" id="ARBA00024033"/>
    </source>
</evidence>
<gene>
    <name evidence="9" type="ORF">H0P51_16920</name>
</gene>
<keyword evidence="6 8" id="KW-0472">Membrane</keyword>
<dbReference type="Proteomes" id="UP000510682">
    <property type="component" value="Chromosome"/>
</dbReference>
<dbReference type="GO" id="GO:0016758">
    <property type="term" value="F:hexosyltransferase activity"/>
    <property type="evidence" value="ECO:0007669"/>
    <property type="project" value="InterPro"/>
</dbReference>
<keyword evidence="10" id="KW-1185">Reference proteome</keyword>
<keyword evidence="4 8" id="KW-0812">Transmembrane</keyword>
<dbReference type="RefSeq" id="WP_180913940.1">
    <property type="nucleotide sequence ID" value="NZ_CP059165.1"/>
</dbReference>
<feature type="transmembrane region" description="Helical" evidence="8">
    <location>
        <begin position="330"/>
        <end position="345"/>
    </location>
</feature>
<dbReference type="AlphaFoldDB" id="A0A7D6DWI2"/>
<feature type="transmembrane region" description="Helical" evidence="8">
    <location>
        <begin position="141"/>
        <end position="164"/>
    </location>
</feature>
<feature type="transmembrane region" description="Helical" evidence="8">
    <location>
        <begin position="280"/>
        <end position="296"/>
    </location>
</feature>
<evidence type="ECO:0000256" key="3">
    <source>
        <dbReference type="ARBA" id="ARBA00022679"/>
    </source>
</evidence>
<feature type="transmembrane region" description="Helical" evidence="8">
    <location>
        <begin position="350"/>
        <end position="370"/>
    </location>
</feature>
<dbReference type="Pfam" id="PF09594">
    <property type="entry name" value="GT87"/>
    <property type="match status" value="1"/>
</dbReference>
<organism evidence="9 10">
    <name type="scientific">Mycobacterium vicinigordonae</name>
    <dbReference type="NCBI Taxonomy" id="1719132"/>
    <lineage>
        <taxon>Bacteria</taxon>
        <taxon>Bacillati</taxon>
        <taxon>Actinomycetota</taxon>
        <taxon>Actinomycetes</taxon>
        <taxon>Mycobacteriales</taxon>
        <taxon>Mycobacteriaceae</taxon>
        <taxon>Mycobacterium</taxon>
    </lineage>
</organism>
<feature type="transmembrane region" description="Helical" evidence="8">
    <location>
        <begin position="218"/>
        <end position="237"/>
    </location>
</feature>
<comment type="similarity">
    <text evidence="7">Belongs to the glycosyltransferase 87 family.</text>
</comment>
<keyword evidence="3" id="KW-0808">Transferase</keyword>
<dbReference type="InterPro" id="IPR018584">
    <property type="entry name" value="GT87"/>
</dbReference>
<feature type="transmembrane region" description="Helical" evidence="8">
    <location>
        <begin position="92"/>
        <end position="120"/>
    </location>
</feature>
<dbReference type="KEGG" id="mgor:H0P51_16920"/>
<evidence type="ECO:0000256" key="6">
    <source>
        <dbReference type="ARBA" id="ARBA00023136"/>
    </source>
</evidence>
<evidence type="ECO:0000256" key="1">
    <source>
        <dbReference type="ARBA" id="ARBA00004651"/>
    </source>
</evidence>
<keyword evidence="2" id="KW-1003">Cell membrane</keyword>
<evidence type="ECO:0000256" key="8">
    <source>
        <dbReference type="SAM" id="Phobius"/>
    </source>
</evidence>
<sequence>MTRSRSPELGSRLGQVALWCLLWLIAASALGYTCWELFGHIPYRIDIDVYQMGGQAWLDGRPLYHGNVLFHTPIVDLPFTYPPLAAVVFSPFAWLGMPTASVVITALTLVMLLVSTTIVLARLDVWDTSALLPGPASLRRAWLAVMVVAPAAIWAEPISSNFAFGQINAVLMTLVVADCFPRRTPWPRGLLLGLGIALKLTPAVFLLYFLLRRDNRAACVALASFAGATLIGFTLAWRDSLEYWTHTLRHTDRIGEAALNTDQNIAGALARLGLDEHARMPLWMLACLAVLAVTVWTMRRVLRADEPTLAIVCVALFGLVVSPVSWSHHWVWMLPTVLVTGLLAWRRRNVALAVVTVAGVALMRWTPIDLLPKHHETTASWWRQLLGMSYVWWALAVIVVAGVTVTARLGAARTPEEQQPMPVPAA</sequence>
<reference evidence="10" key="1">
    <citation type="submission" date="2020-07" db="EMBL/GenBank/DDBJ databases">
        <title>Description of Mycobacterium gordonae subsp. intergordonae subsp.nov. and Mycobacterium gordonae subsp. gordonae subsp. nov.</title>
        <authorList>
            <person name="Yu X."/>
        </authorList>
    </citation>
    <scope>NUCLEOTIDE SEQUENCE [LARGE SCALE GENOMIC DNA]</scope>
    <source>
        <strain evidence="10">24</strain>
    </source>
</reference>
<evidence type="ECO:0000256" key="4">
    <source>
        <dbReference type="ARBA" id="ARBA00022692"/>
    </source>
</evidence>
<name>A0A7D6DWI2_9MYCO</name>
<feature type="transmembrane region" description="Helical" evidence="8">
    <location>
        <begin position="190"/>
        <end position="211"/>
    </location>
</feature>
<evidence type="ECO:0000313" key="10">
    <source>
        <dbReference type="Proteomes" id="UP000510682"/>
    </source>
</evidence>